<evidence type="ECO:0000256" key="2">
    <source>
        <dbReference type="ARBA" id="ARBA00022737"/>
    </source>
</evidence>
<dbReference type="Pfam" id="PF17763">
    <property type="entry name" value="Asparaginase_C"/>
    <property type="match status" value="1"/>
</dbReference>
<dbReference type="InterPro" id="IPR002110">
    <property type="entry name" value="Ankyrin_rpt"/>
</dbReference>
<comment type="similarity">
    <text evidence="5">In the N-terminal section; belongs to the asparaginase 1 family.</text>
</comment>
<evidence type="ECO:0000256" key="3">
    <source>
        <dbReference type="ARBA" id="ARBA00022801"/>
    </source>
</evidence>
<dbReference type="Proteomes" id="UP001153620">
    <property type="component" value="Chromosome 4"/>
</dbReference>
<dbReference type="PANTHER" id="PTHR11707:SF28">
    <property type="entry name" value="60 KDA LYSOPHOSPHOLIPASE"/>
    <property type="match status" value="1"/>
</dbReference>
<dbReference type="PIRSF" id="PIRSF500176">
    <property type="entry name" value="L_ASNase"/>
    <property type="match status" value="1"/>
</dbReference>
<dbReference type="PRINTS" id="PR00139">
    <property type="entry name" value="ASNGLNASE"/>
</dbReference>
<dbReference type="PANTHER" id="PTHR11707">
    <property type="entry name" value="L-ASPARAGINASE"/>
    <property type="match status" value="1"/>
</dbReference>
<evidence type="ECO:0000256" key="8">
    <source>
        <dbReference type="PROSITE-ProRule" id="PRU00023"/>
    </source>
</evidence>
<reference evidence="12" key="1">
    <citation type="submission" date="2022-01" db="EMBL/GenBank/DDBJ databases">
        <authorList>
            <person name="King R."/>
        </authorList>
    </citation>
    <scope>NUCLEOTIDE SEQUENCE</scope>
</reference>
<feature type="repeat" description="ANK" evidence="8">
    <location>
        <begin position="627"/>
        <end position="649"/>
    </location>
</feature>
<dbReference type="InterPro" id="IPR036152">
    <property type="entry name" value="Asp/glu_Ase-like_sf"/>
</dbReference>
<dbReference type="Gene3D" id="3.40.50.40">
    <property type="match status" value="1"/>
</dbReference>
<evidence type="ECO:0000256" key="5">
    <source>
        <dbReference type="ARBA" id="ARBA00061199"/>
    </source>
</evidence>
<dbReference type="Gene3D" id="1.25.40.20">
    <property type="entry name" value="Ankyrin repeat-containing domain"/>
    <property type="match status" value="2"/>
</dbReference>
<dbReference type="NCBIfam" id="TIGR00519">
    <property type="entry name" value="asnASE_I"/>
    <property type="match status" value="1"/>
</dbReference>
<dbReference type="FunFam" id="3.40.50.1170:FF:000003">
    <property type="entry name" value="60 kDa lysophospholipase"/>
    <property type="match status" value="1"/>
</dbReference>
<evidence type="ECO:0000256" key="6">
    <source>
        <dbReference type="PIRSR" id="PIRSR001220-1"/>
    </source>
</evidence>
<dbReference type="InterPro" id="IPR006033">
    <property type="entry name" value="AsnA_fam"/>
</dbReference>
<dbReference type="PROSITE" id="PS51732">
    <property type="entry name" value="ASN_GLN_ASE_3"/>
    <property type="match status" value="1"/>
</dbReference>
<keyword evidence="4 8" id="KW-0040">ANK repeat</keyword>
<dbReference type="SFLD" id="SFLDS00057">
    <property type="entry name" value="Glutaminase/Asparaginase"/>
    <property type="match status" value="1"/>
</dbReference>
<dbReference type="AlphaFoldDB" id="A0A9N9X1N9"/>
<dbReference type="PROSITE" id="PS50088">
    <property type="entry name" value="ANK_REPEAT"/>
    <property type="match status" value="2"/>
</dbReference>
<dbReference type="SMART" id="SM00870">
    <property type="entry name" value="Asparaginase"/>
    <property type="match status" value="1"/>
</dbReference>
<dbReference type="OrthoDB" id="542841at2759"/>
<dbReference type="InterPro" id="IPR027475">
    <property type="entry name" value="Asparaginase/glutaminase_AS2"/>
</dbReference>
<reference evidence="12" key="2">
    <citation type="submission" date="2022-10" db="EMBL/GenBank/DDBJ databases">
        <authorList>
            <consortium name="ENA_rothamsted_submissions"/>
            <consortium name="culmorum"/>
            <person name="King R."/>
        </authorList>
    </citation>
    <scope>NUCLEOTIDE SEQUENCE</scope>
</reference>
<dbReference type="Pfam" id="PF00710">
    <property type="entry name" value="Asparaginase"/>
    <property type="match status" value="1"/>
</dbReference>
<dbReference type="SUPFAM" id="SSF48403">
    <property type="entry name" value="Ankyrin repeat"/>
    <property type="match status" value="1"/>
</dbReference>
<dbReference type="InterPro" id="IPR040919">
    <property type="entry name" value="Asparaginase_C"/>
</dbReference>
<dbReference type="InterPro" id="IPR027473">
    <property type="entry name" value="L-asparaginase_C"/>
</dbReference>
<dbReference type="Gene3D" id="3.40.50.1170">
    <property type="entry name" value="L-asparaginase, N-terminal domain"/>
    <property type="match status" value="1"/>
</dbReference>
<dbReference type="InterPro" id="IPR041725">
    <property type="entry name" value="L-asparaginase_I"/>
</dbReference>
<dbReference type="PROSITE" id="PS50297">
    <property type="entry name" value="ANK_REP_REGION"/>
    <property type="match status" value="2"/>
</dbReference>
<organism evidence="12 13">
    <name type="scientific">Chironomus riparius</name>
    <dbReference type="NCBI Taxonomy" id="315576"/>
    <lineage>
        <taxon>Eukaryota</taxon>
        <taxon>Metazoa</taxon>
        <taxon>Ecdysozoa</taxon>
        <taxon>Arthropoda</taxon>
        <taxon>Hexapoda</taxon>
        <taxon>Insecta</taxon>
        <taxon>Pterygota</taxon>
        <taxon>Neoptera</taxon>
        <taxon>Endopterygota</taxon>
        <taxon>Diptera</taxon>
        <taxon>Nematocera</taxon>
        <taxon>Chironomoidea</taxon>
        <taxon>Chironomidae</taxon>
        <taxon>Chironominae</taxon>
        <taxon>Chironomus</taxon>
    </lineage>
</organism>
<dbReference type="GO" id="GO:0009066">
    <property type="term" value="P:aspartate family amino acid metabolic process"/>
    <property type="evidence" value="ECO:0007669"/>
    <property type="project" value="UniProtKB-ARBA"/>
</dbReference>
<evidence type="ECO:0000256" key="9">
    <source>
        <dbReference type="PROSITE-ProRule" id="PRU10100"/>
    </source>
</evidence>
<feature type="domain" description="L-asparaginase N-terminal" evidence="10">
    <location>
        <begin position="103"/>
        <end position="316"/>
    </location>
</feature>
<feature type="binding site" evidence="7">
    <location>
        <begin position="215"/>
        <end position="216"/>
    </location>
    <ligand>
        <name>substrate</name>
    </ligand>
</feature>
<dbReference type="InterPro" id="IPR037152">
    <property type="entry name" value="L-asparaginase_N_sf"/>
</dbReference>
<keyword evidence="2" id="KW-0677">Repeat</keyword>
<evidence type="ECO:0000259" key="11">
    <source>
        <dbReference type="Pfam" id="PF17763"/>
    </source>
</evidence>
<feature type="repeat" description="ANK" evidence="8">
    <location>
        <begin position="528"/>
        <end position="560"/>
    </location>
</feature>
<dbReference type="FunFam" id="3.40.50.40:FF:000001">
    <property type="entry name" value="L-asparaginase 1"/>
    <property type="match status" value="1"/>
</dbReference>
<dbReference type="EMBL" id="OU895880">
    <property type="protein sequence ID" value="CAG9812298.1"/>
    <property type="molecule type" value="Genomic_DNA"/>
</dbReference>
<evidence type="ECO:0000313" key="13">
    <source>
        <dbReference type="Proteomes" id="UP001153620"/>
    </source>
</evidence>
<dbReference type="GO" id="GO:0004067">
    <property type="term" value="F:asparaginase activity"/>
    <property type="evidence" value="ECO:0007669"/>
    <property type="project" value="UniProtKB-UniRule"/>
</dbReference>
<feature type="binding site" evidence="7">
    <location>
        <position position="184"/>
    </location>
    <ligand>
        <name>substrate</name>
    </ligand>
</feature>
<feature type="domain" description="Asparaginase/glutaminase C-terminal" evidence="11">
    <location>
        <begin position="336"/>
        <end position="451"/>
    </location>
</feature>
<accession>A0A9N9X1N9</accession>
<dbReference type="PROSITE" id="PS00917">
    <property type="entry name" value="ASN_GLN_ASE_2"/>
    <property type="match status" value="1"/>
</dbReference>
<evidence type="ECO:0000256" key="7">
    <source>
        <dbReference type="PIRSR" id="PIRSR001220-2"/>
    </source>
</evidence>
<sequence>MLDHCGRTFEEIPKDAKKKDIFDNYLEILKQRMKRSDEDCGIFMKQESVMSLYEPTPMSPTSTKVFLQPTAQDDAQHNIGQQPTAQIKRNASYGNLTEETEARVLVLYTGGTIGMLRNEKNALAPIANQLVKRIRKHPQMYDEEYATQRFGKASTMAPLVLPHVQGEHRRIVYTVTEYEPLLDSSNMSFTDWMKIAQDIKQSYEFFDGFVVLHGTDTLSYTASALSFMLENLGKTVIITGSQIPIFETRTDGKDNFMSALIIAGNYVIPEVCVFFNSRLFRGNRTIKVSSASLDAFDSPNVAPIAKMGINVEIDYRLIFRPCTVAKFTVHAKLDENVGILRIFPNILANSVKAFLQELKGVVLQSFGAGNVPSNRKDLSDVLKDASERGVIIVNCTQCITGSVVELYETGRHLLDIGVINGYDMTPEAALVKLSYVLSKDDWSLETKKTMMQNNLRGELTSGKGPELQEFDLVDAVARSLHLSTPKELEQLGAVLFPAMVNASVVAGDINKIDMLRTYGANLSAVNYDLRTALHIACAEGNDEVVKHLLLNGAAVHIRDRYDRSPLVEAINHDNHEIIRLLLKCGAHIFGSTRSLGDSLAGAAARGLVKRLESYRLAGVDLSLQDNSGRTALHLAALHGHMNVIDYLLKEEVEYRHDMMGLTPLDYAKKAINNSAAIIAKLQEKFHTINGNSD</sequence>
<dbReference type="InterPro" id="IPR006034">
    <property type="entry name" value="Asparaginase/glutaminase-like"/>
</dbReference>
<proteinExistence type="inferred from homology"/>
<feature type="active site" description="O-isoaspartyl threonine intermediate" evidence="6">
    <location>
        <position position="112"/>
    </location>
</feature>
<dbReference type="SMART" id="SM00248">
    <property type="entry name" value="ANK"/>
    <property type="match status" value="4"/>
</dbReference>
<evidence type="ECO:0000256" key="1">
    <source>
        <dbReference type="ARBA" id="ARBA00012920"/>
    </source>
</evidence>
<dbReference type="CDD" id="cd08963">
    <property type="entry name" value="L-asparaginase_I"/>
    <property type="match status" value="1"/>
</dbReference>
<dbReference type="Pfam" id="PF12796">
    <property type="entry name" value="Ank_2"/>
    <property type="match status" value="2"/>
</dbReference>
<gene>
    <name evidence="12" type="ORF">CHIRRI_LOCUS15103</name>
</gene>
<keyword evidence="13" id="KW-1185">Reference proteome</keyword>
<dbReference type="PIRSF" id="PIRSF001220">
    <property type="entry name" value="L-ASNase_gatD"/>
    <property type="match status" value="1"/>
</dbReference>
<dbReference type="EC" id="3.5.1.1" evidence="1"/>
<dbReference type="InterPro" id="IPR027474">
    <property type="entry name" value="L-asparaginase_N"/>
</dbReference>
<evidence type="ECO:0000259" key="10">
    <source>
        <dbReference type="Pfam" id="PF00710"/>
    </source>
</evidence>
<evidence type="ECO:0000256" key="4">
    <source>
        <dbReference type="ARBA" id="ARBA00023043"/>
    </source>
</evidence>
<keyword evidence="3" id="KW-0378">Hydrolase</keyword>
<protein>
    <recommendedName>
        <fullName evidence="1">asparaginase</fullName>
        <ecNumber evidence="1">3.5.1.1</ecNumber>
    </recommendedName>
</protein>
<name>A0A9N9X1N9_9DIPT</name>
<dbReference type="InterPro" id="IPR036770">
    <property type="entry name" value="Ankyrin_rpt-contain_sf"/>
</dbReference>
<feature type="active site" evidence="9">
    <location>
        <position position="215"/>
    </location>
</feature>
<evidence type="ECO:0000313" key="12">
    <source>
        <dbReference type="EMBL" id="CAG9812298.1"/>
    </source>
</evidence>
<dbReference type="SUPFAM" id="SSF53774">
    <property type="entry name" value="Glutaminase/Asparaginase"/>
    <property type="match status" value="1"/>
</dbReference>